<accession>A0A428N6Y2</accession>
<dbReference type="PANTHER" id="PTHR35342">
    <property type="entry name" value="TRICARBOXYLIC TRANSPORT PROTEIN"/>
    <property type="match status" value="1"/>
</dbReference>
<protein>
    <submittedName>
        <fullName evidence="3">Tricarboxylate transporter</fullName>
    </submittedName>
</protein>
<keyword evidence="1" id="KW-0472">Membrane</keyword>
<feature type="transmembrane region" description="Helical" evidence="1">
    <location>
        <begin position="313"/>
        <end position="337"/>
    </location>
</feature>
<sequence length="498" mass="52197">MQGFGTALTFKNIIAALVGAIIGIIVGAIPGLGSVTGVALLLPLTFNMEPVTGIIMLAGIYYGGMYGGSYSAILINIPGDSPAVTTALDGYPMSQKGKAGKALFTANMSSFIGGTIGIIILTFMGPLLAQIGLAFGPPEIATLILLALCSVGWMLGENPRKGVIGTMIGILLATIGVDMTTGSSRFTFGSPNLLSGLSFIPLVIGMFGFSQILEMVTQKLKADAGELKVTIKESLLDKNEIKRTLPVSLRSGFLGNFIGILPGAGATTGSLLSYIFQKRVSKNKDEMGKGSMEGVSASEAGNNGAAVGAFAPLLSLGIPGSGTAAVLLGGLMMWGLQPGPLLFEQQPDFVWGLVSSLYIGNILTVVAALLIIPLLMHIIRIPTSIMVPVITVVCIIGAYSYQNSMFDVWAMIITGIIAFFLKSRDYPIAPLLLAFVLTPRLEEAVFQSFASSGGSASIFFSSPISLLFLLMIVVFIISPVVFNLIKKNNEKKDDSMVS</sequence>
<dbReference type="InterPro" id="IPR002823">
    <property type="entry name" value="DUF112_TM"/>
</dbReference>
<dbReference type="PANTHER" id="PTHR35342:SF5">
    <property type="entry name" value="TRICARBOXYLIC TRANSPORT PROTEIN"/>
    <property type="match status" value="1"/>
</dbReference>
<comment type="caution">
    <text evidence="3">The sequence shown here is derived from an EMBL/GenBank/DDBJ whole genome shotgun (WGS) entry which is preliminary data.</text>
</comment>
<keyword evidence="1" id="KW-0812">Transmembrane</keyword>
<feature type="transmembrane region" description="Helical" evidence="1">
    <location>
        <begin position="54"/>
        <end position="75"/>
    </location>
</feature>
<dbReference type="OrthoDB" id="9781349at2"/>
<keyword evidence="1" id="KW-1133">Transmembrane helix</keyword>
<gene>
    <name evidence="3" type="ORF">D7Z54_07945</name>
</gene>
<feature type="transmembrane region" description="Helical" evidence="1">
    <location>
        <begin position="13"/>
        <end position="42"/>
    </location>
</feature>
<dbReference type="AlphaFoldDB" id="A0A428N6Y2"/>
<feature type="domain" description="DUF112" evidence="2">
    <location>
        <begin position="13"/>
        <end position="433"/>
    </location>
</feature>
<reference evidence="3 4" key="1">
    <citation type="submission" date="2018-10" db="EMBL/GenBank/DDBJ databases">
        <title>Draft genome sequence of Bacillus salarius IM0101, isolated from a hypersaline soil in Inner Mongolia, China.</title>
        <authorList>
            <person name="Yamprayoonswat W."/>
            <person name="Boonvisut S."/>
            <person name="Jumpathong W."/>
            <person name="Sittihan S."/>
            <person name="Ruangsuj P."/>
            <person name="Wanthongcharoen S."/>
            <person name="Thongpramul N."/>
            <person name="Pimmason S."/>
            <person name="Yu B."/>
            <person name="Yasawong M."/>
        </authorList>
    </citation>
    <scope>NUCLEOTIDE SEQUENCE [LARGE SCALE GENOMIC DNA]</scope>
    <source>
        <strain evidence="3 4">IM0101</strain>
    </source>
</reference>
<keyword evidence="4" id="KW-1185">Reference proteome</keyword>
<feature type="transmembrane region" description="Helical" evidence="1">
    <location>
        <begin position="162"/>
        <end position="181"/>
    </location>
</feature>
<evidence type="ECO:0000259" key="2">
    <source>
        <dbReference type="Pfam" id="PF01970"/>
    </source>
</evidence>
<feature type="transmembrane region" description="Helical" evidence="1">
    <location>
        <begin position="108"/>
        <end position="128"/>
    </location>
</feature>
<feature type="transmembrane region" description="Helical" evidence="1">
    <location>
        <begin position="379"/>
        <end position="399"/>
    </location>
</feature>
<proteinExistence type="predicted"/>
<evidence type="ECO:0000313" key="4">
    <source>
        <dbReference type="Proteomes" id="UP000275076"/>
    </source>
</evidence>
<evidence type="ECO:0000256" key="1">
    <source>
        <dbReference type="SAM" id="Phobius"/>
    </source>
</evidence>
<evidence type="ECO:0000313" key="3">
    <source>
        <dbReference type="EMBL" id="RSL34082.1"/>
    </source>
</evidence>
<organism evidence="3 4">
    <name type="scientific">Salibacterium salarium</name>
    <dbReference type="NCBI Taxonomy" id="284579"/>
    <lineage>
        <taxon>Bacteria</taxon>
        <taxon>Bacillati</taxon>
        <taxon>Bacillota</taxon>
        <taxon>Bacilli</taxon>
        <taxon>Bacillales</taxon>
        <taxon>Bacillaceae</taxon>
    </lineage>
</organism>
<name>A0A428N6Y2_9BACI</name>
<dbReference type="Pfam" id="PF01970">
    <property type="entry name" value="TctA"/>
    <property type="match status" value="1"/>
</dbReference>
<feature type="transmembrane region" description="Helical" evidence="1">
    <location>
        <begin position="458"/>
        <end position="482"/>
    </location>
</feature>
<feature type="transmembrane region" description="Helical" evidence="1">
    <location>
        <begin position="349"/>
        <end position="372"/>
    </location>
</feature>
<feature type="transmembrane region" description="Helical" evidence="1">
    <location>
        <begin position="253"/>
        <end position="276"/>
    </location>
</feature>
<dbReference type="Proteomes" id="UP000275076">
    <property type="component" value="Unassembled WGS sequence"/>
</dbReference>
<dbReference type="EMBL" id="RBVX01000005">
    <property type="protein sequence ID" value="RSL34082.1"/>
    <property type="molecule type" value="Genomic_DNA"/>
</dbReference>
<feature type="transmembrane region" description="Helical" evidence="1">
    <location>
        <begin position="193"/>
        <end position="213"/>
    </location>
</feature>